<dbReference type="EMBL" id="LIAE01010665">
    <property type="protein sequence ID" value="PAV56969.1"/>
    <property type="molecule type" value="Genomic_DNA"/>
</dbReference>
<comment type="caution">
    <text evidence="2">The sequence shown here is derived from an EMBL/GenBank/DDBJ whole genome shotgun (WGS) entry which is preliminary data.</text>
</comment>
<evidence type="ECO:0000313" key="3">
    <source>
        <dbReference type="Proteomes" id="UP000218231"/>
    </source>
</evidence>
<dbReference type="AlphaFoldDB" id="A0A2A2J5T6"/>
<feature type="compositionally biased region" description="Basic and acidic residues" evidence="1">
    <location>
        <begin position="35"/>
        <end position="72"/>
    </location>
</feature>
<sequence length="144" mass="16316">MAFCRLRLKSNGLWRGPKDPEKKEQNKKKTVRSQIDIRREGTERGRETKKEGAKENEKWNGMEWKGEGEGKGMNEWSSERGGSQRTVEARGRDGHQYSTHCLSSSLSPFLLSLLRDSTQLALQHSNTALYCALHTAHSPLSDSD</sequence>
<keyword evidence="3" id="KW-1185">Reference proteome</keyword>
<evidence type="ECO:0000313" key="2">
    <source>
        <dbReference type="EMBL" id="PAV56969.1"/>
    </source>
</evidence>
<organism evidence="2 3">
    <name type="scientific">Diploscapter pachys</name>
    <dbReference type="NCBI Taxonomy" id="2018661"/>
    <lineage>
        <taxon>Eukaryota</taxon>
        <taxon>Metazoa</taxon>
        <taxon>Ecdysozoa</taxon>
        <taxon>Nematoda</taxon>
        <taxon>Chromadorea</taxon>
        <taxon>Rhabditida</taxon>
        <taxon>Rhabditina</taxon>
        <taxon>Rhabditomorpha</taxon>
        <taxon>Rhabditoidea</taxon>
        <taxon>Rhabditidae</taxon>
        <taxon>Diploscapter</taxon>
    </lineage>
</organism>
<reference evidence="2 3" key="1">
    <citation type="journal article" date="2017" name="Curr. Biol.">
        <title>Genome architecture and evolution of a unichromosomal asexual nematode.</title>
        <authorList>
            <person name="Fradin H."/>
            <person name="Zegar C."/>
            <person name="Gutwein M."/>
            <person name="Lucas J."/>
            <person name="Kovtun M."/>
            <person name="Corcoran D."/>
            <person name="Baugh L.R."/>
            <person name="Kiontke K."/>
            <person name="Gunsalus K."/>
            <person name="Fitch D.H."/>
            <person name="Piano F."/>
        </authorList>
    </citation>
    <scope>NUCLEOTIDE SEQUENCE [LARGE SCALE GENOMIC DNA]</scope>
    <source>
        <strain evidence="2">PF1309</strain>
    </source>
</reference>
<name>A0A2A2J5T6_9BILA</name>
<accession>A0A2A2J5T6</accession>
<feature type="region of interest" description="Disordered" evidence="1">
    <location>
        <begin position="1"/>
        <end position="92"/>
    </location>
</feature>
<gene>
    <name evidence="2" type="ORF">WR25_04086</name>
</gene>
<proteinExistence type="predicted"/>
<protein>
    <submittedName>
        <fullName evidence="2">Uncharacterized protein</fullName>
    </submittedName>
</protein>
<dbReference type="Proteomes" id="UP000218231">
    <property type="component" value="Unassembled WGS sequence"/>
</dbReference>
<evidence type="ECO:0000256" key="1">
    <source>
        <dbReference type="SAM" id="MobiDB-lite"/>
    </source>
</evidence>